<sequence length="87" mass="10122">MDEKEIFSEYRIELGIKWSSSPFMVSLLDNGSRQSPVARLPRYYKHVRTKWAMLAAQALSSMVSMNCQLKKQGFLISLNRRKPCGFY</sequence>
<dbReference type="AlphaFoldDB" id="A0A8T0FYM1"/>
<organism evidence="1 2">
    <name type="scientific">Argiope bruennichi</name>
    <name type="common">Wasp spider</name>
    <name type="synonym">Aranea bruennichi</name>
    <dbReference type="NCBI Taxonomy" id="94029"/>
    <lineage>
        <taxon>Eukaryota</taxon>
        <taxon>Metazoa</taxon>
        <taxon>Ecdysozoa</taxon>
        <taxon>Arthropoda</taxon>
        <taxon>Chelicerata</taxon>
        <taxon>Arachnida</taxon>
        <taxon>Araneae</taxon>
        <taxon>Araneomorphae</taxon>
        <taxon>Entelegynae</taxon>
        <taxon>Araneoidea</taxon>
        <taxon>Araneidae</taxon>
        <taxon>Argiope</taxon>
    </lineage>
</organism>
<dbReference type="EMBL" id="JABXBU010000001">
    <property type="protein sequence ID" value="KAF8796207.1"/>
    <property type="molecule type" value="Genomic_DNA"/>
</dbReference>
<evidence type="ECO:0000313" key="1">
    <source>
        <dbReference type="EMBL" id="KAF8796207.1"/>
    </source>
</evidence>
<keyword evidence="2" id="KW-1185">Reference proteome</keyword>
<protein>
    <submittedName>
        <fullName evidence="1">Uncharacterized protein</fullName>
    </submittedName>
</protein>
<accession>A0A8T0FYM1</accession>
<comment type="caution">
    <text evidence="1">The sequence shown here is derived from an EMBL/GenBank/DDBJ whole genome shotgun (WGS) entry which is preliminary data.</text>
</comment>
<proteinExistence type="predicted"/>
<reference evidence="1" key="1">
    <citation type="journal article" date="2020" name="bioRxiv">
        <title>Chromosome-level reference genome of the European wasp spider Argiope bruennichi: a resource for studies on range expansion and evolutionary adaptation.</title>
        <authorList>
            <person name="Sheffer M.M."/>
            <person name="Hoppe A."/>
            <person name="Krehenwinkel H."/>
            <person name="Uhl G."/>
            <person name="Kuss A.W."/>
            <person name="Jensen L."/>
            <person name="Jensen C."/>
            <person name="Gillespie R.G."/>
            <person name="Hoff K.J."/>
            <person name="Prost S."/>
        </authorList>
    </citation>
    <scope>NUCLEOTIDE SEQUENCE</scope>
</reference>
<gene>
    <name evidence="1" type="ORF">HNY73_000617</name>
</gene>
<evidence type="ECO:0000313" key="2">
    <source>
        <dbReference type="Proteomes" id="UP000807504"/>
    </source>
</evidence>
<dbReference type="Proteomes" id="UP000807504">
    <property type="component" value="Unassembled WGS sequence"/>
</dbReference>
<reference evidence="1" key="2">
    <citation type="submission" date="2020-06" db="EMBL/GenBank/DDBJ databases">
        <authorList>
            <person name="Sheffer M."/>
        </authorList>
    </citation>
    <scope>NUCLEOTIDE SEQUENCE</scope>
</reference>
<name>A0A8T0FYM1_ARGBR</name>